<evidence type="ECO:0000313" key="1">
    <source>
        <dbReference type="EMBL" id="KAJ0006964.1"/>
    </source>
</evidence>
<dbReference type="EMBL" id="CM047750">
    <property type="protein sequence ID" value="KAJ0006964.1"/>
    <property type="molecule type" value="Genomic_DNA"/>
</dbReference>
<comment type="caution">
    <text evidence="1">The sequence shown here is derived from an EMBL/GenBank/DDBJ whole genome shotgun (WGS) entry which is preliminary data.</text>
</comment>
<protein>
    <submittedName>
        <fullName evidence="1">Uncharacterized protein</fullName>
    </submittedName>
</protein>
<proteinExistence type="predicted"/>
<name>A0ACC0WZE8_9ROSI</name>
<accession>A0ACC0WZE8</accession>
<dbReference type="Proteomes" id="UP001163603">
    <property type="component" value="Chromosome 15"/>
</dbReference>
<keyword evidence="2" id="KW-1185">Reference proteome</keyword>
<organism evidence="1 2">
    <name type="scientific">Pistacia integerrima</name>
    <dbReference type="NCBI Taxonomy" id="434235"/>
    <lineage>
        <taxon>Eukaryota</taxon>
        <taxon>Viridiplantae</taxon>
        <taxon>Streptophyta</taxon>
        <taxon>Embryophyta</taxon>
        <taxon>Tracheophyta</taxon>
        <taxon>Spermatophyta</taxon>
        <taxon>Magnoliopsida</taxon>
        <taxon>eudicotyledons</taxon>
        <taxon>Gunneridae</taxon>
        <taxon>Pentapetalae</taxon>
        <taxon>rosids</taxon>
        <taxon>malvids</taxon>
        <taxon>Sapindales</taxon>
        <taxon>Anacardiaceae</taxon>
        <taxon>Pistacia</taxon>
    </lineage>
</organism>
<evidence type="ECO:0000313" key="2">
    <source>
        <dbReference type="Proteomes" id="UP001163603"/>
    </source>
</evidence>
<sequence>MSTAVQPSSDDGNYWFSWDLSTDPNFQYYSYKHIAELETLGSQTRELNLYENGKHAYGPFIPDYMSTLTIYPFSPLKGGSIKIEINKTENSDLPPILNAIEVYMVIDFSQSQTLEVEVNAMMHIKSTYQVKKNSWQGDPCTPEGYRWEGLNCSGGSEDNSHLRIISLNLSSSEMNGEIAPFFGELASLQYFVDDLSSSSRKRNGFVIPLAVSVAATLSALIIGLAIFCSLKARRKHVVAKVETQLASKNDSFASKHWRFAYSDVIKITKNFATVLGRGGFGTVYHGCIDNIDVAVKMLSPSSAQGYKEFHAEVELLMRVHHRNLTAPVGYCIEGANMGLIFEYMPKGTLEQHLSGNKNQYSLSWEERMQIALDAAQAWKAVELALASASYASSKRPTMIEVVMGLKECLAIQLGQNDYANATVINSPRLDSEFTPLAR</sequence>
<reference evidence="2" key="1">
    <citation type="journal article" date="2023" name="G3 (Bethesda)">
        <title>Genome assembly and association tests identify interacting loci associated with vigor, precocity, and sex in interspecific pistachio rootstocks.</title>
        <authorList>
            <person name="Palmer W."/>
            <person name="Jacygrad E."/>
            <person name="Sagayaradj S."/>
            <person name="Cavanaugh K."/>
            <person name="Han R."/>
            <person name="Bertier L."/>
            <person name="Beede B."/>
            <person name="Kafkas S."/>
            <person name="Golino D."/>
            <person name="Preece J."/>
            <person name="Michelmore R."/>
        </authorList>
    </citation>
    <scope>NUCLEOTIDE SEQUENCE [LARGE SCALE GENOMIC DNA]</scope>
</reference>
<gene>
    <name evidence="1" type="ORF">Pint_29505</name>
</gene>